<proteinExistence type="predicted"/>
<keyword evidence="2" id="KW-1185">Reference proteome</keyword>
<gene>
    <name evidence="1" type="ORF">CGS49_05230</name>
</gene>
<name>A0ACC9D0C7_9FIRM</name>
<organism evidence="1 2">
    <name type="scientific">Faecalibacterium langellae</name>
    <dbReference type="NCBI Taxonomy" id="3435293"/>
    <lineage>
        <taxon>Bacteria</taxon>
        <taxon>Bacillati</taxon>
        <taxon>Bacillota</taxon>
        <taxon>Clostridia</taxon>
        <taxon>Eubacteriales</taxon>
        <taxon>Oscillospiraceae</taxon>
        <taxon>Faecalibacterium</taxon>
    </lineage>
</organism>
<evidence type="ECO:0000313" key="1">
    <source>
        <dbReference type="EMBL" id="PDX61406.1"/>
    </source>
</evidence>
<sequence length="79" mass="8634">MKENGICSACFLRKRGAAGKFLVKPQSLRACPLPLGGAVAQRLRGFKWRSEKSVKAIAPTGAALAFLCFDFFFRIVKGE</sequence>
<comment type="caution">
    <text evidence="1">The sequence shown here is derived from an EMBL/GenBank/DDBJ whole genome shotgun (WGS) entry which is preliminary data.</text>
</comment>
<evidence type="ECO:0000313" key="2">
    <source>
        <dbReference type="Proteomes" id="UP000220959"/>
    </source>
</evidence>
<accession>A0ACC9D0C7</accession>
<dbReference type="EMBL" id="NMTR01000014">
    <property type="protein sequence ID" value="PDX61406.1"/>
    <property type="molecule type" value="Genomic_DNA"/>
</dbReference>
<dbReference type="Proteomes" id="UP000220959">
    <property type="component" value="Unassembled WGS sequence"/>
</dbReference>
<protein>
    <submittedName>
        <fullName evidence="1">Uncharacterized protein</fullName>
    </submittedName>
</protein>
<reference evidence="1 2" key="1">
    <citation type="journal article" date="2017" name="Front. Microbiol.">
        <title>New Insights into the Diversity of the Genus Faecalibacterium.</title>
        <authorList>
            <person name="Benevides L."/>
            <person name="Burman S."/>
            <person name="Martin R."/>
            <person name="Robert V."/>
            <person name="Thomas M."/>
            <person name="Miquel S."/>
            <person name="Chain F."/>
            <person name="Sokol H."/>
            <person name="Bermudez-Humaran L.G."/>
            <person name="Morrison M."/>
            <person name="Langella P."/>
            <person name="Azevedo V.A."/>
            <person name="Chatel J.M."/>
            <person name="Soares S."/>
        </authorList>
    </citation>
    <scope>NUCLEOTIDE SEQUENCE [LARGE SCALE GENOMIC DNA]</scope>
    <source>
        <strain evidence="2">CNCM I-4541</strain>
    </source>
</reference>